<comment type="subcellular location">
    <subcellularLocation>
        <location evidence="1">Membrane</location>
        <topology evidence="1">Multi-pass membrane protein</topology>
    </subcellularLocation>
</comment>
<evidence type="ECO:0000256" key="5">
    <source>
        <dbReference type="ARBA" id="ARBA00022989"/>
    </source>
</evidence>
<comment type="caution">
    <text evidence="8">The sequence shown here is derived from an EMBL/GenBank/DDBJ whole genome shotgun (WGS) entry which is preliminary data.</text>
</comment>
<dbReference type="InterPro" id="IPR037185">
    <property type="entry name" value="EmrE-like"/>
</dbReference>
<keyword evidence="6 7" id="KW-0472">Membrane</keyword>
<dbReference type="GO" id="GO:0046964">
    <property type="term" value="F:3'-phosphoadenosine 5'-phosphosulfate transmembrane transporter activity"/>
    <property type="evidence" value="ECO:0007669"/>
    <property type="project" value="TreeGrafter"/>
</dbReference>
<dbReference type="GO" id="GO:0005789">
    <property type="term" value="C:endoplasmic reticulum membrane"/>
    <property type="evidence" value="ECO:0007669"/>
    <property type="project" value="TreeGrafter"/>
</dbReference>
<reference evidence="8 9" key="1">
    <citation type="journal article" date="2017" name="Mol. Biol. Evol.">
        <title>The 4-celled Tetrabaena socialis nuclear genome reveals the essential components for genetic control of cell number at the origin of multicellularity in the volvocine lineage.</title>
        <authorList>
            <person name="Featherston J."/>
            <person name="Arakaki Y."/>
            <person name="Hanschen E.R."/>
            <person name="Ferris P.J."/>
            <person name="Michod R.E."/>
            <person name="Olson B.J.S.C."/>
            <person name="Nozaki H."/>
            <person name="Durand P.M."/>
        </authorList>
    </citation>
    <scope>NUCLEOTIDE SEQUENCE [LARGE SCALE GENOMIC DNA]</scope>
    <source>
        <strain evidence="8 9">NIES-571</strain>
    </source>
</reference>
<keyword evidence="5 7" id="KW-1133">Transmembrane helix</keyword>
<evidence type="ECO:0000313" key="8">
    <source>
        <dbReference type="EMBL" id="PNG62305.1"/>
    </source>
</evidence>
<dbReference type="SUPFAM" id="SSF103481">
    <property type="entry name" value="Multidrug resistance efflux transporter EmrE"/>
    <property type="match status" value="1"/>
</dbReference>
<keyword evidence="9" id="KW-1185">Reference proteome</keyword>
<evidence type="ECO:0000256" key="6">
    <source>
        <dbReference type="ARBA" id="ARBA00023136"/>
    </source>
</evidence>
<evidence type="ECO:0000256" key="7">
    <source>
        <dbReference type="SAM" id="Phobius"/>
    </source>
</evidence>
<protein>
    <submittedName>
        <fullName evidence="8">Adenosine 3'-phospho 5'-phosphosulfate transporter 2</fullName>
    </submittedName>
</protein>
<keyword evidence="3" id="KW-0813">Transport</keyword>
<dbReference type="InterPro" id="IPR013657">
    <property type="entry name" value="SCL35B1-4/HUT1"/>
</dbReference>
<dbReference type="Pfam" id="PF08449">
    <property type="entry name" value="UAA"/>
    <property type="match status" value="1"/>
</dbReference>
<dbReference type="EMBL" id="PGGS01005632">
    <property type="protein sequence ID" value="PNG62305.1"/>
    <property type="molecule type" value="Genomic_DNA"/>
</dbReference>
<dbReference type="GO" id="GO:0000139">
    <property type="term" value="C:Golgi membrane"/>
    <property type="evidence" value="ECO:0007669"/>
    <property type="project" value="TreeGrafter"/>
</dbReference>
<accession>A0A2J7WFK7</accession>
<evidence type="ECO:0000256" key="3">
    <source>
        <dbReference type="ARBA" id="ARBA00022448"/>
    </source>
</evidence>
<dbReference type="PANTHER" id="PTHR10778:SF8">
    <property type="entry name" value="ADENOSINE 3'-PHOSPHO 5'-PHOSPHOSULFATE TRANSPORTER 2"/>
    <property type="match status" value="1"/>
</dbReference>
<dbReference type="AlphaFoldDB" id="A0A2J7WFK7"/>
<gene>
    <name evidence="8" type="ORF">TSOC_015460</name>
</gene>
<evidence type="ECO:0000256" key="1">
    <source>
        <dbReference type="ARBA" id="ARBA00004141"/>
    </source>
</evidence>
<evidence type="ECO:0000313" key="9">
    <source>
        <dbReference type="Proteomes" id="UP000236333"/>
    </source>
</evidence>
<evidence type="ECO:0000256" key="4">
    <source>
        <dbReference type="ARBA" id="ARBA00022692"/>
    </source>
</evidence>
<comment type="similarity">
    <text evidence="2">Belongs to the nucleotide-sugar transporter family. UDP-galactose:UMP antiporter (TC 2.A.7.11) subfamily.</text>
</comment>
<evidence type="ECO:0000256" key="2">
    <source>
        <dbReference type="ARBA" id="ARBA00008349"/>
    </source>
</evidence>
<dbReference type="Proteomes" id="UP000236333">
    <property type="component" value="Unassembled WGS sequence"/>
</dbReference>
<sequence>PTTSQDYAVVSVLAMGGAYFTNWALNYLNYTTRIVFKSCRVIPVMAFRSVVVGQRYSAVQYGAGGLLVAGITLFTAGDAAGGAPNFSGTGVALIVVALVGRSTRT</sequence>
<organism evidence="8 9">
    <name type="scientific">Tetrabaena socialis</name>
    <dbReference type="NCBI Taxonomy" id="47790"/>
    <lineage>
        <taxon>Eukaryota</taxon>
        <taxon>Viridiplantae</taxon>
        <taxon>Chlorophyta</taxon>
        <taxon>core chlorophytes</taxon>
        <taxon>Chlorophyceae</taxon>
        <taxon>CS clade</taxon>
        <taxon>Chlamydomonadales</taxon>
        <taxon>Tetrabaenaceae</taxon>
        <taxon>Tetrabaena</taxon>
    </lineage>
</organism>
<feature type="non-terminal residue" evidence="8">
    <location>
        <position position="1"/>
    </location>
</feature>
<keyword evidence="4 7" id="KW-0812">Transmembrane</keyword>
<feature type="non-terminal residue" evidence="8">
    <location>
        <position position="105"/>
    </location>
</feature>
<name>A0A2J7WFK7_9CHLO</name>
<feature type="transmembrane region" description="Helical" evidence="7">
    <location>
        <begin position="58"/>
        <end position="76"/>
    </location>
</feature>
<feature type="transmembrane region" description="Helical" evidence="7">
    <location>
        <begin position="82"/>
        <end position="100"/>
    </location>
</feature>
<dbReference type="OrthoDB" id="1601at2759"/>
<proteinExistence type="inferred from homology"/>
<feature type="transmembrane region" description="Helical" evidence="7">
    <location>
        <begin position="7"/>
        <end position="28"/>
    </location>
</feature>
<dbReference type="PANTHER" id="PTHR10778">
    <property type="entry name" value="SOLUTE CARRIER FAMILY 35 MEMBER B"/>
    <property type="match status" value="1"/>
</dbReference>